<dbReference type="Proteomes" id="UP001642540">
    <property type="component" value="Unassembled WGS sequence"/>
</dbReference>
<reference evidence="3 4" key="1">
    <citation type="submission" date="2024-08" db="EMBL/GenBank/DDBJ databases">
        <authorList>
            <person name="Cucini C."/>
            <person name="Frati F."/>
        </authorList>
    </citation>
    <scope>NUCLEOTIDE SEQUENCE [LARGE SCALE GENOMIC DNA]</scope>
</reference>
<gene>
    <name evidence="3" type="ORF">ODALV1_LOCUS30056</name>
</gene>
<dbReference type="Pfam" id="PF13837">
    <property type="entry name" value="Myb_DNA-bind_4"/>
    <property type="match status" value="1"/>
</dbReference>
<feature type="region of interest" description="Disordered" evidence="1">
    <location>
        <begin position="289"/>
        <end position="422"/>
    </location>
</feature>
<proteinExistence type="predicted"/>
<keyword evidence="4" id="KW-1185">Reference proteome</keyword>
<dbReference type="PANTHER" id="PTHR22666">
    <property type="entry name" value="MYB_SANT-LIKE DNA-BINDING DOMAIN-CONTAINING PROTEIN 1"/>
    <property type="match status" value="1"/>
</dbReference>
<feature type="compositionally biased region" description="Polar residues" evidence="1">
    <location>
        <begin position="346"/>
        <end position="369"/>
    </location>
</feature>
<dbReference type="InterPro" id="IPR044822">
    <property type="entry name" value="Myb_DNA-bind_4"/>
</dbReference>
<comment type="caution">
    <text evidence="3">The sequence shown here is derived from an EMBL/GenBank/DDBJ whole genome shotgun (WGS) entry which is preliminary data.</text>
</comment>
<feature type="compositionally biased region" description="Low complexity" evidence="1">
    <location>
        <begin position="292"/>
        <end position="310"/>
    </location>
</feature>
<organism evidence="3 4">
    <name type="scientific">Orchesella dallaii</name>
    <dbReference type="NCBI Taxonomy" id="48710"/>
    <lineage>
        <taxon>Eukaryota</taxon>
        <taxon>Metazoa</taxon>
        <taxon>Ecdysozoa</taxon>
        <taxon>Arthropoda</taxon>
        <taxon>Hexapoda</taxon>
        <taxon>Collembola</taxon>
        <taxon>Entomobryomorpha</taxon>
        <taxon>Entomobryoidea</taxon>
        <taxon>Orchesellidae</taxon>
        <taxon>Orchesellinae</taxon>
        <taxon>Orchesella</taxon>
    </lineage>
</organism>
<dbReference type="EMBL" id="CAXLJM020000160">
    <property type="protein sequence ID" value="CAL8144051.1"/>
    <property type="molecule type" value="Genomic_DNA"/>
</dbReference>
<feature type="region of interest" description="Disordered" evidence="1">
    <location>
        <begin position="515"/>
        <end position="581"/>
    </location>
</feature>
<evidence type="ECO:0000256" key="1">
    <source>
        <dbReference type="SAM" id="MobiDB-lite"/>
    </source>
</evidence>
<dbReference type="PANTHER" id="PTHR22666:SF3">
    <property type="entry name" value="MYB_SANT-LIKE DNA-BINDING DOMAIN-CONTAINING PROTEIN 1"/>
    <property type="match status" value="1"/>
</dbReference>
<feature type="compositionally biased region" description="Polar residues" evidence="1">
    <location>
        <begin position="459"/>
        <end position="468"/>
    </location>
</feature>
<evidence type="ECO:0000313" key="4">
    <source>
        <dbReference type="Proteomes" id="UP001642540"/>
    </source>
</evidence>
<name>A0ABP1S6G0_9HEXA</name>
<feature type="domain" description="Myb/SANT-like DNA-binding" evidence="2">
    <location>
        <begin position="132"/>
        <end position="216"/>
    </location>
</feature>
<protein>
    <recommendedName>
        <fullName evidence="2">Myb/SANT-like DNA-binding domain-containing protein</fullName>
    </recommendedName>
</protein>
<feature type="compositionally biased region" description="Low complexity" evidence="1">
    <location>
        <begin position="328"/>
        <end position="345"/>
    </location>
</feature>
<feature type="compositionally biased region" description="Acidic residues" evidence="1">
    <location>
        <begin position="518"/>
        <end position="539"/>
    </location>
</feature>
<feature type="region of interest" description="Disordered" evidence="1">
    <location>
        <begin position="442"/>
        <end position="470"/>
    </location>
</feature>
<sequence>MPYVHEEQGQNSVSLNLAEDSEEYIEEAEEYQAPRRSVALVGVQQHIQRASQPQQRTYAVVSNPSSGANTLALIQRRAAQRKLQMAKMIGNGGLASSMNFHRVATHHNTQDDSRHDRQNDAMYVASRRARSNNFTLKETFDLLKIWASPEMQWQMKHNFRNFRVWEAISYSMHEMGHDRTAIQCKNRIQNLTSIFYRIKKSKQDYRSFNFPYYKLIGEVLDGKKNGTTAALAGGIELSPALAKFATNYTGGSNGMMNNSHNNSSSGRIAAHMALVEEYQHLINGNPDTNIASYAERNSSSNGSSSMNVLSPEVSLSEGNSPIRVEAQASGSRSSAAKPSQSSSTSNPKANGVNSMSFVNRNGGNSTNAAGSMKLEHEDNVTITVEDGSLPSEHEQDQEASDYDDSYMGVGDESPSGRNGGLPGMRVVKRSFSSTFNPYKSEYGRGGSMGNAAKRPRVASTATNASSSMDDPIGQYLAEMVDIERQWLEMERERAENERAMMMYMMQILQAIVCPNQSQEDEGEGEGEADGDGEEEGNETENDREGTETEFAETEQEADDNEIRQMIEQEENQIPNGEAEND</sequence>
<evidence type="ECO:0000259" key="2">
    <source>
        <dbReference type="Pfam" id="PF13837"/>
    </source>
</evidence>
<evidence type="ECO:0000313" key="3">
    <source>
        <dbReference type="EMBL" id="CAL8144051.1"/>
    </source>
</evidence>
<accession>A0ABP1S6G0</accession>
<dbReference type="InterPro" id="IPR026095">
    <property type="entry name" value="Myb/SANT-like_DNA-bd_dom_prot"/>
</dbReference>
<feature type="compositionally biased region" description="Acidic residues" evidence="1">
    <location>
        <begin position="547"/>
        <end position="559"/>
    </location>
</feature>
<dbReference type="Gene3D" id="1.10.10.60">
    <property type="entry name" value="Homeodomain-like"/>
    <property type="match status" value="1"/>
</dbReference>